<dbReference type="Pfam" id="PF00440">
    <property type="entry name" value="TetR_N"/>
    <property type="match status" value="1"/>
</dbReference>
<dbReference type="Pfam" id="PF17920">
    <property type="entry name" value="TetR_C_16"/>
    <property type="match status" value="1"/>
</dbReference>
<dbReference type="RefSeq" id="WP_275410317.1">
    <property type="nucleotide sequence ID" value="NZ_BONE01000017.1"/>
</dbReference>
<dbReference type="SUPFAM" id="SSF48498">
    <property type="entry name" value="Tetracyclin repressor-like, C-terminal domain"/>
    <property type="match status" value="1"/>
</dbReference>
<dbReference type="InterPro" id="IPR023772">
    <property type="entry name" value="DNA-bd_HTH_TetR-type_CS"/>
</dbReference>
<dbReference type="InterPro" id="IPR041678">
    <property type="entry name" value="TetR_C_16"/>
</dbReference>
<evidence type="ECO:0000313" key="4">
    <source>
        <dbReference type="EMBL" id="GIF72982.1"/>
    </source>
</evidence>
<gene>
    <name evidence="4" type="ORF">Asi02nite_25000</name>
</gene>
<keyword evidence="5" id="KW-1185">Reference proteome</keyword>
<name>A0ABQ4CQ53_9ACTN</name>
<evidence type="ECO:0000256" key="1">
    <source>
        <dbReference type="ARBA" id="ARBA00023125"/>
    </source>
</evidence>
<evidence type="ECO:0000259" key="3">
    <source>
        <dbReference type="PROSITE" id="PS50977"/>
    </source>
</evidence>
<proteinExistence type="predicted"/>
<dbReference type="PROSITE" id="PS01081">
    <property type="entry name" value="HTH_TETR_1"/>
    <property type="match status" value="1"/>
</dbReference>
<dbReference type="InterPro" id="IPR036271">
    <property type="entry name" value="Tet_transcr_reg_TetR-rel_C_sf"/>
</dbReference>
<dbReference type="PANTHER" id="PTHR30055:SF146">
    <property type="entry name" value="HTH-TYPE TRANSCRIPTIONAL DUAL REGULATOR CECR"/>
    <property type="match status" value="1"/>
</dbReference>
<dbReference type="InterPro" id="IPR009057">
    <property type="entry name" value="Homeodomain-like_sf"/>
</dbReference>
<keyword evidence="1 2" id="KW-0238">DNA-binding</keyword>
<accession>A0ABQ4CQ53</accession>
<reference evidence="4 5" key="1">
    <citation type="submission" date="2021-01" db="EMBL/GenBank/DDBJ databases">
        <title>Whole genome shotgun sequence of Asanoa siamensis NBRC 107932.</title>
        <authorList>
            <person name="Komaki H."/>
            <person name="Tamura T."/>
        </authorList>
    </citation>
    <scope>NUCLEOTIDE SEQUENCE [LARGE SCALE GENOMIC DNA]</scope>
    <source>
        <strain evidence="4 5">NBRC 107932</strain>
    </source>
</reference>
<dbReference type="InterPro" id="IPR050109">
    <property type="entry name" value="HTH-type_TetR-like_transc_reg"/>
</dbReference>
<evidence type="ECO:0000256" key="2">
    <source>
        <dbReference type="PROSITE-ProRule" id="PRU00335"/>
    </source>
</evidence>
<dbReference type="PANTHER" id="PTHR30055">
    <property type="entry name" value="HTH-TYPE TRANSCRIPTIONAL REGULATOR RUTR"/>
    <property type="match status" value="1"/>
</dbReference>
<dbReference type="Gene3D" id="1.10.357.10">
    <property type="entry name" value="Tetracycline Repressor, domain 2"/>
    <property type="match status" value="1"/>
</dbReference>
<dbReference type="EMBL" id="BONE01000017">
    <property type="protein sequence ID" value="GIF72982.1"/>
    <property type="molecule type" value="Genomic_DNA"/>
</dbReference>
<dbReference type="SUPFAM" id="SSF46689">
    <property type="entry name" value="Homeodomain-like"/>
    <property type="match status" value="1"/>
</dbReference>
<sequence>MRATSQDTAGGVRRTRNAAQTREALLQVASRRFARDGYASTTVREIADEAGVNVALISRYFASKEGLFEACLAAAVTDLRRDAGDTSLEAIAPSIARRMVGATSDGGRLPDTLLLLLRSSGDEHVDNVRREFLQSLSERMAAASPAGPETLLRAQILLATTLGMALLRTSMSIQPLAAATEQDLLGPVSDLVDALLAEKR</sequence>
<protein>
    <submittedName>
        <fullName evidence="4">TetR family transcriptional regulator</fullName>
    </submittedName>
</protein>
<dbReference type="PRINTS" id="PR00455">
    <property type="entry name" value="HTHTETR"/>
</dbReference>
<evidence type="ECO:0000313" key="5">
    <source>
        <dbReference type="Proteomes" id="UP000604117"/>
    </source>
</evidence>
<dbReference type="Proteomes" id="UP000604117">
    <property type="component" value="Unassembled WGS sequence"/>
</dbReference>
<dbReference type="InterPro" id="IPR001647">
    <property type="entry name" value="HTH_TetR"/>
</dbReference>
<dbReference type="PROSITE" id="PS50977">
    <property type="entry name" value="HTH_TETR_2"/>
    <property type="match status" value="1"/>
</dbReference>
<organism evidence="4 5">
    <name type="scientific">Asanoa siamensis</name>
    <dbReference type="NCBI Taxonomy" id="926357"/>
    <lineage>
        <taxon>Bacteria</taxon>
        <taxon>Bacillati</taxon>
        <taxon>Actinomycetota</taxon>
        <taxon>Actinomycetes</taxon>
        <taxon>Micromonosporales</taxon>
        <taxon>Micromonosporaceae</taxon>
        <taxon>Asanoa</taxon>
    </lineage>
</organism>
<comment type="caution">
    <text evidence="4">The sequence shown here is derived from an EMBL/GenBank/DDBJ whole genome shotgun (WGS) entry which is preliminary data.</text>
</comment>
<feature type="DNA-binding region" description="H-T-H motif" evidence="2">
    <location>
        <begin position="42"/>
        <end position="61"/>
    </location>
</feature>
<feature type="domain" description="HTH tetR-type" evidence="3">
    <location>
        <begin position="19"/>
        <end position="79"/>
    </location>
</feature>